<evidence type="ECO:0000259" key="2">
    <source>
        <dbReference type="Pfam" id="PF01168"/>
    </source>
</evidence>
<dbReference type="AlphaFoldDB" id="A0A644ZP65"/>
<sequence>MSIAGNIASINSQLPENVRLVAVSKTKTAEAVYEAYDAGQRIFGENYVQELIAKQPLLPADIEWHFIGHLQTNKVKYIAPFVKCIQSVDSEKLLKEIDKEARKNNRVIDILLEISIAADESKFGFEPDDNFIFLRDGKYKLFQNVRFCGVMGMGSFSDQESLTRIEYRTLKIVFNKLKANIFTREDSFCEVSMGMSLDYKIAIEEGSTLIRVGTSVFGERVYNR</sequence>
<evidence type="ECO:0000313" key="3">
    <source>
        <dbReference type="EMBL" id="MPM42546.1"/>
    </source>
</evidence>
<dbReference type="PANTHER" id="PTHR10146">
    <property type="entry name" value="PROLINE SYNTHETASE CO-TRANSCRIBED BACTERIAL HOMOLOG PROTEIN"/>
    <property type="match status" value="1"/>
</dbReference>
<name>A0A644ZP65_9ZZZZ</name>
<evidence type="ECO:0000256" key="1">
    <source>
        <dbReference type="ARBA" id="ARBA00022898"/>
    </source>
</evidence>
<dbReference type="InterPro" id="IPR011078">
    <property type="entry name" value="PyrdxlP_homeostasis"/>
</dbReference>
<dbReference type="Gene3D" id="3.20.20.10">
    <property type="entry name" value="Alanine racemase"/>
    <property type="match status" value="1"/>
</dbReference>
<dbReference type="PANTHER" id="PTHR10146:SF14">
    <property type="entry name" value="PYRIDOXAL PHOSPHATE HOMEOSTASIS PROTEIN"/>
    <property type="match status" value="1"/>
</dbReference>
<dbReference type="HAMAP" id="MF_02087">
    <property type="entry name" value="PLP_homeostasis"/>
    <property type="match status" value="1"/>
</dbReference>
<dbReference type="SUPFAM" id="SSF51419">
    <property type="entry name" value="PLP-binding barrel"/>
    <property type="match status" value="1"/>
</dbReference>
<dbReference type="CDD" id="cd00635">
    <property type="entry name" value="PLPDE_III_YBL036c_like"/>
    <property type="match status" value="1"/>
</dbReference>
<dbReference type="PROSITE" id="PS01211">
    <property type="entry name" value="UPF0001"/>
    <property type="match status" value="1"/>
</dbReference>
<dbReference type="PIRSF" id="PIRSF004848">
    <property type="entry name" value="YBL036c_PLPDEIII"/>
    <property type="match status" value="1"/>
</dbReference>
<dbReference type="Pfam" id="PF01168">
    <property type="entry name" value="Ala_racemase_N"/>
    <property type="match status" value="1"/>
</dbReference>
<feature type="domain" description="Alanine racemase N-terminal" evidence="2">
    <location>
        <begin position="3"/>
        <end position="220"/>
    </location>
</feature>
<gene>
    <name evidence="3" type="ORF">SDC9_89212</name>
</gene>
<dbReference type="EMBL" id="VSSQ01009770">
    <property type="protein sequence ID" value="MPM42546.1"/>
    <property type="molecule type" value="Genomic_DNA"/>
</dbReference>
<dbReference type="NCBIfam" id="TIGR00044">
    <property type="entry name" value="YggS family pyridoxal phosphate-dependent enzyme"/>
    <property type="match status" value="1"/>
</dbReference>
<reference evidence="3" key="1">
    <citation type="submission" date="2019-08" db="EMBL/GenBank/DDBJ databases">
        <authorList>
            <person name="Kucharzyk K."/>
            <person name="Murdoch R.W."/>
            <person name="Higgins S."/>
            <person name="Loffler F."/>
        </authorList>
    </citation>
    <scope>NUCLEOTIDE SEQUENCE</scope>
</reference>
<proteinExistence type="inferred from homology"/>
<comment type="caution">
    <text evidence="3">The sequence shown here is derived from an EMBL/GenBank/DDBJ whole genome shotgun (WGS) entry which is preliminary data.</text>
</comment>
<dbReference type="FunFam" id="3.20.20.10:FF:000018">
    <property type="entry name" value="Pyridoxal phosphate homeostasis protein"/>
    <property type="match status" value="1"/>
</dbReference>
<keyword evidence="1" id="KW-0663">Pyridoxal phosphate</keyword>
<accession>A0A644ZP65</accession>
<protein>
    <submittedName>
        <fullName evidence="3">Pyridoxal phosphate homeostasis protein</fullName>
    </submittedName>
</protein>
<dbReference type="InterPro" id="IPR029066">
    <property type="entry name" value="PLP-binding_barrel"/>
</dbReference>
<dbReference type="InterPro" id="IPR001608">
    <property type="entry name" value="Ala_racemase_N"/>
</dbReference>
<organism evidence="3">
    <name type="scientific">bioreactor metagenome</name>
    <dbReference type="NCBI Taxonomy" id="1076179"/>
    <lineage>
        <taxon>unclassified sequences</taxon>
        <taxon>metagenomes</taxon>
        <taxon>ecological metagenomes</taxon>
    </lineage>
</organism>
<dbReference type="GO" id="GO:0030170">
    <property type="term" value="F:pyridoxal phosphate binding"/>
    <property type="evidence" value="ECO:0007669"/>
    <property type="project" value="InterPro"/>
</dbReference>